<sequence length="336" mass="36107">MAPSPTSVEADSLIRALEEEEQYGVAPEAPNIPTEIVPRQRHHDDDTCVSSVTDGLIDADLFMGRMYPTLNLVPEEEESQQDEESPPVQKLADAKDQAPIIKEQQLLLLDKAILPVPKVAEDVIQEQALQIHEQARQLKEQQKLLNNILNDKVAGAQPNTAVVAPEAVTWNNGNVKEQALQDKEQQVLFNDMATLANGSASAVAPGAVAVNGNGVPNYETEKIMKDDERKAPKEEEADELTGSSTSMSRSSPSSDGDPAEGSPAPDSPHQAFLDEAAEEVQSIPPLTLNGANLDSRPGAYMAAAGGNLRRTDALDYDLLGGTTVSHPGNPVFPWKV</sequence>
<evidence type="ECO:0000256" key="1">
    <source>
        <dbReference type="SAM" id="Coils"/>
    </source>
</evidence>
<keyword evidence="1" id="KW-0175">Coiled coil</keyword>
<accession>A0A9N8DYL7</accession>
<name>A0A9N8DYL7_9STRA</name>
<gene>
    <name evidence="3" type="ORF">SEMRO_393_G133530.1</name>
</gene>
<feature type="region of interest" description="Disordered" evidence="2">
    <location>
        <begin position="207"/>
        <end position="282"/>
    </location>
</feature>
<dbReference type="AlphaFoldDB" id="A0A9N8DYL7"/>
<feature type="region of interest" description="Disordered" evidence="2">
    <location>
        <begin position="74"/>
        <end position="94"/>
    </location>
</feature>
<organism evidence="3 4">
    <name type="scientific">Seminavis robusta</name>
    <dbReference type="NCBI Taxonomy" id="568900"/>
    <lineage>
        <taxon>Eukaryota</taxon>
        <taxon>Sar</taxon>
        <taxon>Stramenopiles</taxon>
        <taxon>Ochrophyta</taxon>
        <taxon>Bacillariophyta</taxon>
        <taxon>Bacillariophyceae</taxon>
        <taxon>Bacillariophycidae</taxon>
        <taxon>Naviculales</taxon>
        <taxon>Naviculaceae</taxon>
        <taxon>Seminavis</taxon>
    </lineage>
</organism>
<keyword evidence="4" id="KW-1185">Reference proteome</keyword>
<evidence type="ECO:0000313" key="3">
    <source>
        <dbReference type="EMBL" id="CAB9509519.1"/>
    </source>
</evidence>
<evidence type="ECO:0000313" key="4">
    <source>
        <dbReference type="Proteomes" id="UP001153069"/>
    </source>
</evidence>
<feature type="compositionally biased region" description="Basic and acidic residues" evidence="2">
    <location>
        <begin position="219"/>
        <end position="234"/>
    </location>
</feature>
<feature type="compositionally biased region" description="Low complexity" evidence="2">
    <location>
        <begin position="207"/>
        <end position="217"/>
    </location>
</feature>
<dbReference type="EMBL" id="CAICTM010000392">
    <property type="protein sequence ID" value="CAB9509519.1"/>
    <property type="molecule type" value="Genomic_DNA"/>
</dbReference>
<protein>
    <submittedName>
        <fullName evidence="3">Uncharacterized protein</fullName>
    </submittedName>
</protein>
<comment type="caution">
    <text evidence="3">The sequence shown here is derived from an EMBL/GenBank/DDBJ whole genome shotgun (WGS) entry which is preliminary data.</text>
</comment>
<proteinExistence type="predicted"/>
<dbReference type="Proteomes" id="UP001153069">
    <property type="component" value="Unassembled WGS sequence"/>
</dbReference>
<feature type="compositionally biased region" description="Acidic residues" evidence="2">
    <location>
        <begin position="74"/>
        <end position="85"/>
    </location>
</feature>
<feature type="coiled-coil region" evidence="1">
    <location>
        <begin position="124"/>
        <end position="151"/>
    </location>
</feature>
<evidence type="ECO:0000256" key="2">
    <source>
        <dbReference type="SAM" id="MobiDB-lite"/>
    </source>
</evidence>
<feature type="compositionally biased region" description="Low complexity" evidence="2">
    <location>
        <begin position="243"/>
        <end position="254"/>
    </location>
</feature>
<reference evidence="3" key="1">
    <citation type="submission" date="2020-06" db="EMBL/GenBank/DDBJ databases">
        <authorList>
            <consortium name="Plant Systems Biology data submission"/>
        </authorList>
    </citation>
    <scope>NUCLEOTIDE SEQUENCE</scope>
    <source>
        <strain evidence="3">D6</strain>
    </source>
</reference>